<gene>
    <name evidence="2" type="ORF">E2562_003849</name>
</gene>
<evidence type="ECO:0000313" key="3">
    <source>
        <dbReference type="Proteomes" id="UP000479710"/>
    </source>
</evidence>
<keyword evidence="3" id="KW-1185">Reference proteome</keyword>
<dbReference type="EMBL" id="SPHZ02000007">
    <property type="protein sequence ID" value="KAF0905247.1"/>
    <property type="molecule type" value="Genomic_DNA"/>
</dbReference>
<name>A0A6G1CYT2_9ORYZ</name>
<protein>
    <recommendedName>
        <fullName evidence="1">TPM domain-containing protein</fullName>
    </recommendedName>
</protein>
<dbReference type="PANTHER" id="PTHR35514:SF1">
    <property type="entry name" value="THYLAKOID LUMENAL 15.0 KDA PROTEIN 2, CHLOROPLASTIC"/>
    <property type="match status" value="1"/>
</dbReference>
<evidence type="ECO:0000259" key="1">
    <source>
        <dbReference type="Pfam" id="PF04536"/>
    </source>
</evidence>
<dbReference type="PANTHER" id="PTHR35514">
    <property type="entry name" value="THYLAKOID LUMENAL 15.0 KDA PROTEIN 2, CHLOROPLASTIC"/>
    <property type="match status" value="1"/>
</dbReference>
<reference evidence="2 3" key="1">
    <citation type="submission" date="2019-11" db="EMBL/GenBank/DDBJ databases">
        <title>Whole genome sequence of Oryza granulata.</title>
        <authorList>
            <person name="Li W."/>
        </authorList>
    </citation>
    <scope>NUCLEOTIDE SEQUENCE [LARGE SCALE GENOMIC DNA]</scope>
    <source>
        <strain evidence="3">cv. Menghai</strain>
        <tissue evidence="2">Leaf</tissue>
    </source>
</reference>
<dbReference type="AlphaFoldDB" id="A0A6G1CYT2"/>
<proteinExistence type="predicted"/>
<accession>A0A6G1CYT2</accession>
<comment type="caution">
    <text evidence="2">The sequence shown here is derived from an EMBL/GenBank/DDBJ whole genome shotgun (WGS) entry which is preliminary data.</text>
</comment>
<feature type="domain" description="TPM" evidence="1">
    <location>
        <begin position="160"/>
        <end position="249"/>
    </location>
</feature>
<dbReference type="Proteomes" id="UP000479710">
    <property type="component" value="Unassembled WGS sequence"/>
</dbReference>
<dbReference type="Gene3D" id="3.10.310.50">
    <property type="match status" value="1"/>
</dbReference>
<feature type="non-terminal residue" evidence="2">
    <location>
        <position position="1"/>
    </location>
</feature>
<sequence length="291" mass="31287">SQPLRHAAATPYPLQSATTLPSPLPPVAALLIICVSLSRRHSAARTAASPPNMVVLPCHVFPLISSGTAAFAFSPLSARPRPRIPSSLGSCCSACRTPPPAAASRDAAYWADDLGRAVPWKAVVSSALALTLSFTCFVGIVNAKAGVNKPELLPKEFTTVIDVAGFLSPGQENRLRQEIEDLEKDTGYKLRVLAQNYPDTPGLAIKDFWQVDDQTIVFVADPTFGNIINFNVGALVDLDIPRSFWSRVSGKYGNMFYWKEKGEDASIEAAVMAVSRCLREPTGANNCSEVL</sequence>
<organism evidence="2 3">
    <name type="scientific">Oryza meyeriana var. granulata</name>
    <dbReference type="NCBI Taxonomy" id="110450"/>
    <lineage>
        <taxon>Eukaryota</taxon>
        <taxon>Viridiplantae</taxon>
        <taxon>Streptophyta</taxon>
        <taxon>Embryophyta</taxon>
        <taxon>Tracheophyta</taxon>
        <taxon>Spermatophyta</taxon>
        <taxon>Magnoliopsida</taxon>
        <taxon>Liliopsida</taxon>
        <taxon>Poales</taxon>
        <taxon>Poaceae</taxon>
        <taxon>BOP clade</taxon>
        <taxon>Oryzoideae</taxon>
        <taxon>Oryzeae</taxon>
        <taxon>Oryzinae</taxon>
        <taxon>Oryza</taxon>
        <taxon>Oryza meyeriana</taxon>
    </lineage>
</organism>
<dbReference type="Pfam" id="PF04536">
    <property type="entry name" value="TPM_phosphatase"/>
    <property type="match status" value="1"/>
</dbReference>
<dbReference type="OrthoDB" id="417797at2759"/>
<dbReference type="InterPro" id="IPR007621">
    <property type="entry name" value="TPM_dom"/>
</dbReference>
<evidence type="ECO:0000313" key="2">
    <source>
        <dbReference type="EMBL" id="KAF0905247.1"/>
    </source>
</evidence>